<organism evidence="1 2">
    <name type="scientific">Mesocestoides corti</name>
    <name type="common">Flatworm</name>
    <dbReference type="NCBI Taxonomy" id="53468"/>
    <lineage>
        <taxon>Eukaryota</taxon>
        <taxon>Metazoa</taxon>
        <taxon>Spiralia</taxon>
        <taxon>Lophotrochozoa</taxon>
        <taxon>Platyhelminthes</taxon>
        <taxon>Cestoda</taxon>
        <taxon>Eucestoda</taxon>
        <taxon>Cyclophyllidea</taxon>
        <taxon>Mesocestoididae</taxon>
        <taxon>Mesocestoides</taxon>
    </lineage>
</organism>
<keyword evidence="2" id="KW-1185">Reference proteome</keyword>
<dbReference type="EMBL" id="UXSR01006160">
    <property type="protein sequence ID" value="VDD84316.1"/>
    <property type="molecule type" value="Genomic_DNA"/>
</dbReference>
<sequence>MPVSGGGDICDESCVEHCEHTPLPLTDLDKSITTAVCDCAREPPTEVDANEALFDNFSLHCVQFRVKAAESGVLATDHIYDEVYESSSHIYDEVYDSNSLSSEERVYDDLYESNSLSCHSYHSQVGRTDADSPRPCVRAVSAWGLVVCSTHHGATFNFNPLNAHKQIYLVACPITSVWIIYRLTNSIALFVLFLPYSS</sequence>
<name>A0A0R3UR13_MESCO</name>
<accession>A0A0R3UR13</accession>
<gene>
    <name evidence="1" type="ORF">MCOS_LOCUS10319</name>
</gene>
<evidence type="ECO:0000313" key="2">
    <source>
        <dbReference type="Proteomes" id="UP000267029"/>
    </source>
</evidence>
<protein>
    <submittedName>
        <fullName evidence="1">Uncharacterized protein</fullName>
    </submittedName>
</protein>
<dbReference type="AlphaFoldDB" id="A0A0R3UR13"/>
<proteinExistence type="predicted"/>
<dbReference type="Proteomes" id="UP000267029">
    <property type="component" value="Unassembled WGS sequence"/>
</dbReference>
<reference evidence="1 2" key="1">
    <citation type="submission" date="2018-10" db="EMBL/GenBank/DDBJ databases">
        <authorList>
            <consortium name="Pathogen Informatics"/>
        </authorList>
    </citation>
    <scope>NUCLEOTIDE SEQUENCE [LARGE SCALE GENOMIC DNA]</scope>
</reference>
<evidence type="ECO:0000313" key="1">
    <source>
        <dbReference type="EMBL" id="VDD84316.1"/>
    </source>
</evidence>